<proteinExistence type="predicted"/>
<protein>
    <submittedName>
        <fullName evidence="1">Uncharacterized protein</fullName>
    </submittedName>
</protein>
<gene>
    <name evidence="1" type="ORF">SAMN04488050_10732</name>
</gene>
<dbReference type="OrthoDB" id="7861976at2"/>
<dbReference type="AlphaFoldDB" id="A0A1I6U0V4"/>
<evidence type="ECO:0000313" key="1">
    <source>
        <dbReference type="EMBL" id="SFS94988.1"/>
    </source>
</evidence>
<dbReference type="EMBL" id="FOZW01000007">
    <property type="protein sequence ID" value="SFS94988.1"/>
    <property type="molecule type" value="Genomic_DNA"/>
</dbReference>
<keyword evidence="2" id="KW-1185">Reference proteome</keyword>
<accession>A0A1I6U0V4</accession>
<evidence type="ECO:0000313" key="2">
    <source>
        <dbReference type="Proteomes" id="UP000199392"/>
    </source>
</evidence>
<name>A0A1I6U0V4_9RHOB</name>
<reference evidence="2" key="1">
    <citation type="submission" date="2016-10" db="EMBL/GenBank/DDBJ databases">
        <authorList>
            <person name="Varghese N."/>
            <person name="Submissions S."/>
        </authorList>
    </citation>
    <scope>NUCLEOTIDE SEQUENCE [LARGE SCALE GENOMIC DNA]</scope>
    <source>
        <strain evidence="2">DSM 26894</strain>
    </source>
</reference>
<sequence>MSGAETDLLRIAALLRERALSLYRRDLEAERALRAGRDAIDGLRRDALVDGLRLGAHQMLGMGMLWQGELQRRRTALQLGIAEARARQGYSGALARDAFSREEAARRIVESVRKARADRRLAADERGLENLAALRMWRADEDGEPGL</sequence>
<dbReference type="RefSeq" id="WP_092425606.1">
    <property type="nucleotide sequence ID" value="NZ_FNCL01000007.1"/>
</dbReference>
<dbReference type="STRING" id="311180.SAMN04488050_10732"/>
<dbReference type="Proteomes" id="UP000199392">
    <property type="component" value="Unassembled WGS sequence"/>
</dbReference>
<organism evidence="1 2">
    <name type="scientific">Alloyangia pacifica</name>
    <dbReference type="NCBI Taxonomy" id="311180"/>
    <lineage>
        <taxon>Bacteria</taxon>
        <taxon>Pseudomonadati</taxon>
        <taxon>Pseudomonadota</taxon>
        <taxon>Alphaproteobacteria</taxon>
        <taxon>Rhodobacterales</taxon>
        <taxon>Roseobacteraceae</taxon>
        <taxon>Alloyangia</taxon>
    </lineage>
</organism>